<keyword evidence="3" id="KW-1185">Reference proteome</keyword>
<dbReference type="AlphaFoldDB" id="A0A428ML71"/>
<dbReference type="NCBIfam" id="NF038129">
    <property type="entry name" value="PEP_NF038129"/>
    <property type="match status" value="1"/>
</dbReference>
<dbReference type="NCBIfam" id="TIGR02595">
    <property type="entry name" value="PEP_CTERM"/>
    <property type="match status" value="1"/>
</dbReference>
<dbReference type="OrthoDB" id="129853at2"/>
<proteinExistence type="predicted"/>
<dbReference type="Pfam" id="PF07589">
    <property type="entry name" value="PEP-CTERM"/>
    <property type="match status" value="1"/>
</dbReference>
<gene>
    <name evidence="2" type="ORF">EDE15_3222</name>
</gene>
<feature type="domain" description="Ice-binding protein C-terminal" evidence="1">
    <location>
        <begin position="202"/>
        <end position="225"/>
    </location>
</feature>
<organism evidence="2 3">
    <name type="scientific">Edaphobacter aggregans</name>
    <dbReference type="NCBI Taxonomy" id="570835"/>
    <lineage>
        <taxon>Bacteria</taxon>
        <taxon>Pseudomonadati</taxon>
        <taxon>Acidobacteriota</taxon>
        <taxon>Terriglobia</taxon>
        <taxon>Terriglobales</taxon>
        <taxon>Acidobacteriaceae</taxon>
        <taxon>Edaphobacter</taxon>
    </lineage>
</organism>
<dbReference type="InterPro" id="IPR013424">
    <property type="entry name" value="Ice-binding_C"/>
</dbReference>
<dbReference type="Proteomes" id="UP000269669">
    <property type="component" value="Unassembled WGS sequence"/>
</dbReference>
<name>A0A428ML71_9BACT</name>
<reference evidence="2 3" key="1">
    <citation type="submission" date="2018-12" db="EMBL/GenBank/DDBJ databases">
        <title>Sequencing of bacterial isolates from soil warming experiment in Harvard Forest, Massachusetts, USA.</title>
        <authorList>
            <person name="Deangelis K."/>
        </authorList>
    </citation>
    <scope>NUCLEOTIDE SEQUENCE [LARGE SCALE GENOMIC DNA]</scope>
    <source>
        <strain evidence="2 3">EB153</strain>
    </source>
</reference>
<evidence type="ECO:0000313" key="3">
    <source>
        <dbReference type="Proteomes" id="UP000269669"/>
    </source>
</evidence>
<dbReference type="EMBL" id="RSDW01000001">
    <property type="protein sequence ID" value="RSL17684.1"/>
    <property type="molecule type" value="Genomic_DNA"/>
</dbReference>
<dbReference type="RefSeq" id="WP_125486142.1">
    <property type="nucleotide sequence ID" value="NZ_RSDW01000001.1"/>
</dbReference>
<comment type="caution">
    <text evidence="2">The sequence shown here is derived from an EMBL/GenBank/DDBJ whole genome shotgun (WGS) entry which is preliminary data.</text>
</comment>
<accession>A0A428ML71</accession>
<protein>
    <submittedName>
        <fullName evidence="2">Putative secreted protein with PEP-CTERM sorting signal</fullName>
    </submittedName>
</protein>
<sequence length="229" mass="23280">MRLASLKELIVRSLPTMGLLTLLGMFSTGGPAWADPLSYLVTINTSTINGTSGNLDLQFNPGALPGTQSATATVQGFASDGTLGTAGLTGDVAGTLPGTLSFDNQTVFNDDFQAIVFGNTIQFNLVLSGPAVLTPDGISTSGSSFGIGLWDSTGFNPLLTSDPNGFAGIVNINLDGSGTATIFLTDAGGPPVVTVTPEIASTVPEPGSILLFGTGLTAMIRIVRRGLRG</sequence>
<evidence type="ECO:0000259" key="1">
    <source>
        <dbReference type="Pfam" id="PF07589"/>
    </source>
</evidence>
<evidence type="ECO:0000313" key="2">
    <source>
        <dbReference type="EMBL" id="RSL17684.1"/>
    </source>
</evidence>